<evidence type="ECO:0000256" key="1">
    <source>
        <dbReference type="ARBA" id="ARBA00023239"/>
    </source>
</evidence>
<sequence length="179" mass="18320">MPSPFAPTALIGESFAGEGANAAHTNVVIGRKGGPVETAWATALATPSAGHVPFLTIVRPSVPVKPLTLFVTKAAADGELHQRATWGSAQAGLAQGVTDAVRDGLLPAEEADDLLIIAAIWVNPAVDDLDVSFRNQRSAAHDAVRAAVNATPTVADVLAAVEEGPANPFYTPTSGALVR</sequence>
<dbReference type="NCBIfam" id="TIGR03126">
    <property type="entry name" value="one_C_fae"/>
    <property type="match status" value="1"/>
</dbReference>
<protein>
    <submittedName>
        <fullName evidence="3">Formaldehyde-activating enzyme</fullName>
    </submittedName>
</protein>
<evidence type="ECO:0000259" key="2">
    <source>
        <dbReference type="Pfam" id="PF08714"/>
    </source>
</evidence>
<dbReference type="Gene3D" id="3.30.230.60">
    <property type="entry name" value="Formaldehyde-activating enzyme"/>
    <property type="match status" value="1"/>
</dbReference>
<comment type="caution">
    <text evidence="3">The sequence shown here is derived from an EMBL/GenBank/DDBJ whole genome shotgun (WGS) entry which is preliminary data.</text>
</comment>
<feature type="domain" description="Formaldehyde-activating enzyme" evidence="2">
    <location>
        <begin position="11"/>
        <end position="162"/>
    </location>
</feature>
<gene>
    <name evidence="3" type="ORF">VT50_0211110</name>
</gene>
<organism evidence="3 4">
    <name type="scientific">Streptomyces antioxidans</name>
    <dbReference type="NCBI Taxonomy" id="1507734"/>
    <lineage>
        <taxon>Bacteria</taxon>
        <taxon>Bacillati</taxon>
        <taxon>Actinomycetota</taxon>
        <taxon>Actinomycetes</taxon>
        <taxon>Kitasatosporales</taxon>
        <taxon>Streptomycetaceae</taxon>
        <taxon>Streptomyces</taxon>
    </lineage>
</organism>
<reference evidence="3" key="1">
    <citation type="submission" date="2016-12" db="EMBL/GenBank/DDBJ databases">
        <title>Genome sequence of Streptomyces antioxidans MUSC 164.</title>
        <authorList>
            <person name="Lee L.-H."/>
            <person name="Ser H.-L."/>
        </authorList>
    </citation>
    <scope>NUCLEOTIDE SEQUENCE [LARGE SCALE GENOMIC DNA]</scope>
    <source>
        <strain evidence="3">MUSC 164</strain>
    </source>
</reference>
<keyword evidence="4" id="KW-1185">Reference proteome</keyword>
<name>A0A1V4D7U0_9ACTN</name>
<dbReference type="GO" id="GO:0016840">
    <property type="term" value="F:carbon-nitrogen lyase activity"/>
    <property type="evidence" value="ECO:0007669"/>
    <property type="project" value="InterPro"/>
</dbReference>
<dbReference type="EMBL" id="LAKD02000027">
    <property type="protein sequence ID" value="OPF81065.1"/>
    <property type="molecule type" value="Genomic_DNA"/>
</dbReference>
<evidence type="ECO:0000313" key="4">
    <source>
        <dbReference type="Proteomes" id="UP000033615"/>
    </source>
</evidence>
<dbReference type="RefSeq" id="WP_046084133.1">
    <property type="nucleotide sequence ID" value="NZ_LAKD02000027.1"/>
</dbReference>
<dbReference type="Pfam" id="PF08714">
    <property type="entry name" value="Fae"/>
    <property type="match status" value="1"/>
</dbReference>
<dbReference type="SUPFAM" id="SSF54211">
    <property type="entry name" value="Ribosomal protein S5 domain 2-like"/>
    <property type="match status" value="1"/>
</dbReference>
<proteinExistence type="predicted"/>
<keyword evidence="1" id="KW-0456">Lyase</keyword>
<dbReference type="AlphaFoldDB" id="A0A1V4D7U0"/>
<evidence type="ECO:0000313" key="3">
    <source>
        <dbReference type="EMBL" id="OPF81065.1"/>
    </source>
</evidence>
<dbReference type="InterPro" id="IPR014826">
    <property type="entry name" value="HCHO-activating_enzyme"/>
</dbReference>
<dbReference type="InterPro" id="IPR020568">
    <property type="entry name" value="Ribosomal_Su5_D2-typ_SF"/>
</dbReference>
<dbReference type="InterPro" id="IPR037075">
    <property type="entry name" value="HCHO-activating_enzyme_sf"/>
</dbReference>
<dbReference type="GO" id="GO:0016051">
    <property type="term" value="P:carbohydrate biosynthetic process"/>
    <property type="evidence" value="ECO:0007669"/>
    <property type="project" value="InterPro"/>
</dbReference>
<dbReference type="Proteomes" id="UP000033615">
    <property type="component" value="Unassembled WGS sequence"/>
</dbReference>
<dbReference type="OrthoDB" id="8443451at2"/>
<accession>A0A1V4D7U0</accession>